<dbReference type="Proteomes" id="UP000229307">
    <property type="component" value="Unassembled WGS sequence"/>
</dbReference>
<dbReference type="SUPFAM" id="SSF101898">
    <property type="entry name" value="NHL repeat"/>
    <property type="match status" value="1"/>
</dbReference>
<dbReference type="EMBL" id="PFMR01000036">
    <property type="protein sequence ID" value="PIZ18106.1"/>
    <property type="molecule type" value="Genomic_DNA"/>
</dbReference>
<sequence length="306" mass="33804">MWQEAWNGFGGDDWGYDVAVDDTGNVYVTGWSYNGAVPGNDCLTRKYDSAGSFVWQEAWDGVADDGGRGIAVDSSGNVYVTGYTRNSTDTNWDYLTIKYDSARNIVWQKAWDRGLGKDDDAYGIAVDSSGNVYVVGYSTGNSNKDYLTIKYNADGETVWQKAWDGGNDDWGRGIAVDSSRNVYVTGQFYNGTTYDYLTIKYNADGETVWQKAYNGIGADYGYGIAVDSSGNVYVTGYSSNGTNSDYLTIKYDTNGNTVWQKVWNGVTDDGGRGIAVDSSGNVYVTGYTRNSTDTNWDYLTIKYRQY</sequence>
<dbReference type="PANTHER" id="PTHR42754:SF1">
    <property type="entry name" value="LIPOPROTEIN"/>
    <property type="match status" value="1"/>
</dbReference>
<dbReference type="NCBIfam" id="TIGR02608">
    <property type="entry name" value="delta_60_rpt"/>
    <property type="match status" value="4"/>
</dbReference>
<protein>
    <recommendedName>
        <fullName evidence="3">Bulb-type lectin domain-containing protein</fullName>
    </recommendedName>
</protein>
<dbReference type="AlphaFoldDB" id="A0A2M7SF18"/>
<reference evidence="2" key="1">
    <citation type="submission" date="2017-09" db="EMBL/GenBank/DDBJ databases">
        <title>Depth-based differentiation of microbial function through sediment-hosted aquifers and enrichment of novel symbionts in the deep terrestrial subsurface.</title>
        <authorList>
            <person name="Probst A.J."/>
            <person name="Ladd B."/>
            <person name="Jarett J.K."/>
            <person name="Geller-Mcgrath D.E."/>
            <person name="Sieber C.M.K."/>
            <person name="Emerson J.B."/>
            <person name="Anantharaman K."/>
            <person name="Thomas B.C."/>
            <person name="Malmstrom R."/>
            <person name="Stieglmeier M."/>
            <person name="Klingl A."/>
            <person name="Woyke T."/>
            <person name="Ryan C.M."/>
            <person name="Banfield J.F."/>
        </authorList>
    </citation>
    <scope>NUCLEOTIDE SEQUENCE [LARGE SCALE GENOMIC DNA]</scope>
</reference>
<evidence type="ECO:0000313" key="1">
    <source>
        <dbReference type="EMBL" id="PIZ18106.1"/>
    </source>
</evidence>
<proteinExistence type="predicted"/>
<gene>
    <name evidence="1" type="ORF">COY52_01170</name>
</gene>
<dbReference type="Pfam" id="PF06739">
    <property type="entry name" value="SBBP"/>
    <property type="match status" value="6"/>
</dbReference>
<dbReference type="InterPro" id="IPR013431">
    <property type="entry name" value="Delta_60_rpt"/>
</dbReference>
<evidence type="ECO:0008006" key="3">
    <source>
        <dbReference type="Google" id="ProtNLM"/>
    </source>
</evidence>
<dbReference type="PANTHER" id="PTHR42754">
    <property type="entry name" value="ENDOGLUCANASE"/>
    <property type="match status" value="1"/>
</dbReference>
<comment type="caution">
    <text evidence="1">The sequence shown here is derived from an EMBL/GenBank/DDBJ whole genome shotgun (WGS) entry which is preliminary data.</text>
</comment>
<accession>A0A2M7SF18</accession>
<evidence type="ECO:0000313" key="2">
    <source>
        <dbReference type="Proteomes" id="UP000229307"/>
    </source>
</evidence>
<dbReference type="InterPro" id="IPR010620">
    <property type="entry name" value="SBBP_repeat"/>
</dbReference>
<organism evidence="1 2">
    <name type="scientific">Candidatus Desantisbacteria bacterium CG_4_10_14_0_8_um_filter_48_22</name>
    <dbReference type="NCBI Taxonomy" id="1974543"/>
    <lineage>
        <taxon>Bacteria</taxon>
        <taxon>Candidatus Desantisiibacteriota</taxon>
    </lineage>
</organism>
<name>A0A2M7SF18_9BACT</name>
<dbReference type="Gene3D" id="2.40.10.500">
    <property type="match status" value="3"/>
</dbReference>